<dbReference type="InterPro" id="IPR016883">
    <property type="entry name" value="UCP028431"/>
</dbReference>
<dbReference type="AlphaFoldDB" id="A0A5C6FH51"/>
<protein>
    <recommendedName>
        <fullName evidence="1">Glycoamylase-like domain-containing protein</fullName>
    </recommendedName>
</protein>
<sequence length="456" mass="50915">MTRSNHAMKRRTFLGGGLSLPLVASQFLRERAMAEPMSSITNALSGRPANDADRVFLDDLERRCYRYFADSADSGTGLIPDRGSTDGSWFSKYASSAACGFGLTAHTIAADRGFITQEEAVDRVRLLLRSLLNIAEHQRGFVYHFFSCKDGKRRRNSEASSIDTALMIAGAMCAASTFHDDLQIVEMANQLYERVDWTWMLGTNDLLHMGWTPEGGMLPYQWDSYSELILLVLLAIGAPNNPIPPKCWQAWRREPVLRFDGEDFLSYPPLFVHQYPMAYFDFRNVRSPSGRSYWDNSVRAHRAQIAFMTELAARYPNQFGHYGADVWGLTSSDSAHGYRDWGGPYQVDRFEPDRGIDGTVVPSAAAGGLAVLPNAALHTLRFQHERYGEKVYGRYGFVNAFNPVTGWIGADVIGIDTGISLAMANNLETGGVWQAFMRHPAATRALQLAGFTRMRS</sequence>
<dbReference type="Proteomes" id="UP000318288">
    <property type="component" value="Unassembled WGS sequence"/>
</dbReference>
<dbReference type="Gene3D" id="1.50.10.140">
    <property type="match status" value="1"/>
</dbReference>
<dbReference type="InterPro" id="IPR019282">
    <property type="entry name" value="Glycoamylase-like_cons_dom"/>
</dbReference>
<dbReference type="PIRSF" id="PIRSF028431">
    <property type="entry name" value="UCP028431"/>
    <property type="match status" value="1"/>
</dbReference>
<evidence type="ECO:0000313" key="3">
    <source>
        <dbReference type="Proteomes" id="UP000318288"/>
    </source>
</evidence>
<reference evidence="2 3" key="1">
    <citation type="submission" date="2019-02" db="EMBL/GenBank/DDBJ databases">
        <title>Deep-cultivation of Planctomycetes and their phenomic and genomic characterization uncovers novel biology.</title>
        <authorList>
            <person name="Wiegand S."/>
            <person name="Jogler M."/>
            <person name="Boedeker C."/>
            <person name="Pinto D."/>
            <person name="Vollmers J."/>
            <person name="Rivas-Marin E."/>
            <person name="Kohn T."/>
            <person name="Peeters S.H."/>
            <person name="Heuer A."/>
            <person name="Rast P."/>
            <person name="Oberbeckmann S."/>
            <person name="Bunk B."/>
            <person name="Jeske O."/>
            <person name="Meyerdierks A."/>
            <person name="Storesund J.E."/>
            <person name="Kallscheuer N."/>
            <person name="Luecker S."/>
            <person name="Lage O.M."/>
            <person name="Pohl T."/>
            <person name="Merkel B.J."/>
            <person name="Hornburger P."/>
            <person name="Mueller R.-W."/>
            <person name="Bruemmer F."/>
            <person name="Labrenz M."/>
            <person name="Spormann A.M."/>
            <person name="Op Den Camp H."/>
            <person name="Overmann J."/>
            <person name="Amann R."/>
            <person name="Jetten M.S.M."/>
            <person name="Mascher T."/>
            <person name="Medema M.H."/>
            <person name="Devos D.P."/>
            <person name="Kaster A.-K."/>
            <person name="Ovreas L."/>
            <person name="Rohde M."/>
            <person name="Galperin M.Y."/>
            <person name="Jogler C."/>
        </authorList>
    </citation>
    <scope>NUCLEOTIDE SEQUENCE [LARGE SCALE GENOMIC DNA]</scope>
    <source>
        <strain evidence="2 3">Poly51</strain>
    </source>
</reference>
<evidence type="ECO:0000313" key="2">
    <source>
        <dbReference type="EMBL" id="TWU60195.1"/>
    </source>
</evidence>
<dbReference type="PROSITE" id="PS51318">
    <property type="entry name" value="TAT"/>
    <property type="match status" value="1"/>
</dbReference>
<proteinExistence type="predicted"/>
<dbReference type="Pfam" id="PF10091">
    <property type="entry name" value="Glycoamylase"/>
    <property type="match status" value="1"/>
</dbReference>
<keyword evidence="3" id="KW-1185">Reference proteome</keyword>
<gene>
    <name evidence="2" type="ORF">Poly51_04700</name>
</gene>
<comment type="caution">
    <text evidence="2">The sequence shown here is derived from an EMBL/GenBank/DDBJ whole genome shotgun (WGS) entry which is preliminary data.</text>
</comment>
<dbReference type="InterPro" id="IPR006311">
    <property type="entry name" value="TAT_signal"/>
</dbReference>
<feature type="domain" description="Glycoamylase-like" evidence="1">
    <location>
        <begin position="219"/>
        <end position="440"/>
    </location>
</feature>
<name>A0A5C6FH51_9BACT</name>
<dbReference type="EMBL" id="SJPW01000001">
    <property type="protein sequence ID" value="TWU60195.1"/>
    <property type="molecule type" value="Genomic_DNA"/>
</dbReference>
<organism evidence="2 3">
    <name type="scientific">Rubripirellula tenax</name>
    <dbReference type="NCBI Taxonomy" id="2528015"/>
    <lineage>
        <taxon>Bacteria</taxon>
        <taxon>Pseudomonadati</taxon>
        <taxon>Planctomycetota</taxon>
        <taxon>Planctomycetia</taxon>
        <taxon>Pirellulales</taxon>
        <taxon>Pirellulaceae</taxon>
        <taxon>Rubripirellula</taxon>
    </lineage>
</organism>
<evidence type="ECO:0000259" key="1">
    <source>
        <dbReference type="Pfam" id="PF10091"/>
    </source>
</evidence>
<accession>A0A5C6FH51</accession>